<comment type="caution">
    <text evidence="2">The sequence shown here is derived from an EMBL/GenBank/DDBJ whole genome shotgun (WGS) entry which is preliminary data.</text>
</comment>
<reference evidence="2 3" key="2">
    <citation type="journal article" date="2016" name="Sci. Rep.">
        <title>A novel serine protease, Sep1, from Bacillus firmus DS-1 has nematicidal activity and degrades multiple intestinal-associated nematode proteins.</title>
        <authorList>
            <person name="Geng C."/>
            <person name="Nie X."/>
            <person name="Tang Z."/>
            <person name="Zhang Y."/>
            <person name="Lin J."/>
            <person name="Sun M."/>
            <person name="Peng D."/>
        </authorList>
    </citation>
    <scope>NUCLEOTIDE SEQUENCE [LARGE SCALE GENOMIC DNA]</scope>
    <source>
        <strain evidence="2 3">DS1</strain>
    </source>
</reference>
<dbReference type="Proteomes" id="UP000019270">
    <property type="component" value="Unassembled WGS sequence"/>
</dbReference>
<organism evidence="2 3">
    <name type="scientific">Cytobacillus firmus DS1</name>
    <dbReference type="NCBI Taxonomy" id="1307436"/>
    <lineage>
        <taxon>Bacteria</taxon>
        <taxon>Bacillati</taxon>
        <taxon>Bacillota</taxon>
        <taxon>Bacilli</taxon>
        <taxon>Bacillales</taxon>
        <taxon>Bacillaceae</taxon>
        <taxon>Cytobacillus</taxon>
    </lineage>
</organism>
<dbReference type="PATRIC" id="fig|1307436.3.peg.1786"/>
<proteinExistence type="predicted"/>
<dbReference type="InterPro" id="IPR035168">
    <property type="entry name" value="DUF5317"/>
</dbReference>
<gene>
    <name evidence="2" type="ORF">PBF_08398</name>
</gene>
<keyword evidence="1" id="KW-1133">Transmembrane helix</keyword>
<dbReference type="EMBL" id="APVL01000005">
    <property type="protein sequence ID" value="EWG11558.1"/>
    <property type="molecule type" value="Genomic_DNA"/>
</dbReference>
<evidence type="ECO:0008006" key="4">
    <source>
        <dbReference type="Google" id="ProtNLM"/>
    </source>
</evidence>
<dbReference type="RefSeq" id="WP_051488839.1">
    <property type="nucleotide sequence ID" value="NZ_APVL01000005.1"/>
</dbReference>
<dbReference type="eggNOG" id="ENOG5033BXS">
    <property type="taxonomic scope" value="Bacteria"/>
</dbReference>
<evidence type="ECO:0000313" key="2">
    <source>
        <dbReference type="EMBL" id="EWG11558.1"/>
    </source>
</evidence>
<accession>W7KZL6</accession>
<dbReference type="AlphaFoldDB" id="W7KZL6"/>
<evidence type="ECO:0000256" key="1">
    <source>
        <dbReference type="SAM" id="Phobius"/>
    </source>
</evidence>
<reference evidence="3" key="1">
    <citation type="submission" date="2013-03" db="EMBL/GenBank/DDBJ databases">
        <title>Draft genome sequence of Bacillus firmus DS1.</title>
        <authorList>
            <person name="Peng D."/>
            <person name="Zhu L."/>
            <person name="Sun M."/>
        </authorList>
    </citation>
    <scope>NUCLEOTIDE SEQUENCE [LARGE SCALE GENOMIC DNA]</scope>
    <source>
        <strain evidence="3">DS1</strain>
    </source>
</reference>
<feature type="transmembrane region" description="Helical" evidence="1">
    <location>
        <begin position="78"/>
        <end position="99"/>
    </location>
</feature>
<feature type="transmembrane region" description="Helical" evidence="1">
    <location>
        <begin position="55"/>
        <end position="72"/>
    </location>
</feature>
<feature type="transmembrane region" description="Helical" evidence="1">
    <location>
        <begin position="151"/>
        <end position="169"/>
    </location>
</feature>
<protein>
    <recommendedName>
        <fullName evidence="4">DUF5317 domain-containing protein</fullName>
    </recommendedName>
</protein>
<dbReference type="OrthoDB" id="37447at2"/>
<sequence>MIYFLLSAFVITLLMKKNPLSFFRNIEFQWPLLIIACFGIQIALAFITIKTEEKLEMILILTFSGIIAGLWKNRSIPGIKWIFTGAILNLFALLLNGGLMPVSKTSMELTGQADVSFDQDSRHQLMDEITITSILGDWIPLIKYVLSPGDLLVGIGIVLLITLNSSHLINTKDETA</sequence>
<feature type="transmembrane region" description="Helical" evidence="1">
    <location>
        <begin position="29"/>
        <end position="48"/>
    </location>
</feature>
<evidence type="ECO:0000313" key="3">
    <source>
        <dbReference type="Proteomes" id="UP000019270"/>
    </source>
</evidence>
<keyword evidence="1" id="KW-0812">Transmembrane</keyword>
<dbReference type="Pfam" id="PF17248">
    <property type="entry name" value="DUF5317"/>
    <property type="match status" value="1"/>
</dbReference>
<keyword evidence="1" id="KW-0472">Membrane</keyword>
<name>W7KZL6_CYTFI</name>